<keyword evidence="2" id="KW-1185">Reference proteome</keyword>
<organism evidence="1 2">
    <name type="scientific">Ferrovibrio terrae</name>
    <dbReference type="NCBI Taxonomy" id="2594003"/>
    <lineage>
        <taxon>Bacteria</taxon>
        <taxon>Pseudomonadati</taxon>
        <taxon>Pseudomonadota</taxon>
        <taxon>Alphaproteobacteria</taxon>
        <taxon>Rhodospirillales</taxon>
        <taxon>Rhodospirillaceae</taxon>
        <taxon>Ferrovibrio</taxon>
    </lineage>
</organism>
<dbReference type="RefSeq" id="WP_144067460.1">
    <property type="nucleotide sequence ID" value="NZ_CP041636.1"/>
</dbReference>
<name>A0A516GY67_9PROT</name>
<dbReference type="Proteomes" id="UP000317496">
    <property type="component" value="Chromosome"/>
</dbReference>
<protein>
    <submittedName>
        <fullName evidence="1">DUF2867 domain-containing protein</fullName>
    </submittedName>
</protein>
<dbReference type="AlphaFoldDB" id="A0A516GY67"/>
<gene>
    <name evidence="1" type="ORF">FNB15_03970</name>
</gene>
<dbReference type="EMBL" id="CP041636">
    <property type="protein sequence ID" value="QDO96479.1"/>
    <property type="molecule type" value="Genomic_DNA"/>
</dbReference>
<dbReference type="InterPro" id="IPR021295">
    <property type="entry name" value="DUF2867"/>
</dbReference>
<accession>A0A516GY67</accession>
<dbReference type="Pfam" id="PF11066">
    <property type="entry name" value="DUF2867"/>
    <property type="match status" value="1"/>
</dbReference>
<proteinExistence type="predicted"/>
<evidence type="ECO:0000313" key="2">
    <source>
        <dbReference type="Proteomes" id="UP000317496"/>
    </source>
</evidence>
<sequence>MQTVTTVPADPAFIASLPGCDFADAFSVVVPRRDLDAREVSADFFSTPPAWASALLSMRNAIMGRLGYKAPKIRKGFPVLRESADEVVSGLDDGHLDFRALMRIVPEGNGSRITLTTAVATHNWIGRSYLALIMPFHKLIVRSMVKQLAEKLGQAGT</sequence>
<dbReference type="OrthoDB" id="7058586at2"/>
<dbReference type="KEGG" id="fer:FNB15_03970"/>
<reference evidence="1 2" key="1">
    <citation type="submission" date="2019-07" db="EMBL/GenBank/DDBJ databases">
        <title>Genome sequencing for Ferrovibrio sp. K5.</title>
        <authorList>
            <person name="Park S.-J."/>
        </authorList>
    </citation>
    <scope>NUCLEOTIDE SEQUENCE [LARGE SCALE GENOMIC DNA]</scope>
    <source>
        <strain evidence="1 2">K5</strain>
    </source>
</reference>
<evidence type="ECO:0000313" key="1">
    <source>
        <dbReference type="EMBL" id="QDO96479.1"/>
    </source>
</evidence>